<sequence>NGFKLEEGRFRLGIRKKLFTVRVERHWHRLPREVVDAPSLEASKARLDKALRDLV</sequence>
<feature type="non-terminal residue" evidence="1">
    <location>
        <position position="1"/>
    </location>
</feature>
<evidence type="ECO:0000313" key="1">
    <source>
        <dbReference type="EMBL" id="KFQ27716.1"/>
    </source>
</evidence>
<dbReference type="EMBL" id="KK799519">
    <property type="protein sequence ID" value="KFQ27716.1"/>
    <property type="molecule type" value="Genomic_DNA"/>
</dbReference>
<evidence type="ECO:0008006" key="3">
    <source>
        <dbReference type="Google" id="ProtNLM"/>
    </source>
</evidence>
<accession>A0A091QM67</accession>
<reference evidence="1 2" key="1">
    <citation type="submission" date="2014-04" db="EMBL/GenBank/DDBJ databases">
        <title>Genome evolution of avian class.</title>
        <authorList>
            <person name="Zhang G."/>
            <person name="Li C."/>
        </authorList>
    </citation>
    <scope>NUCLEOTIDE SEQUENCE [LARGE SCALE GENOMIC DNA]</scope>
    <source>
        <strain evidence="1">BGI_N332</strain>
    </source>
</reference>
<dbReference type="AlphaFoldDB" id="A0A091QM67"/>
<protein>
    <recommendedName>
        <fullName evidence="3">Nidogen G2 beta-barrel domain-containing protein</fullName>
    </recommendedName>
</protein>
<keyword evidence="2" id="KW-1185">Reference proteome</keyword>
<evidence type="ECO:0000313" key="2">
    <source>
        <dbReference type="Proteomes" id="UP000053369"/>
    </source>
</evidence>
<gene>
    <name evidence="1" type="ORF">N332_13526</name>
</gene>
<organism evidence="1 2">
    <name type="scientific">Mesitornis unicolor</name>
    <name type="common">brown roatelo</name>
    <dbReference type="NCBI Taxonomy" id="54374"/>
    <lineage>
        <taxon>Eukaryota</taxon>
        <taxon>Metazoa</taxon>
        <taxon>Chordata</taxon>
        <taxon>Craniata</taxon>
        <taxon>Vertebrata</taxon>
        <taxon>Euteleostomi</taxon>
        <taxon>Archelosauria</taxon>
        <taxon>Archosauria</taxon>
        <taxon>Dinosauria</taxon>
        <taxon>Saurischia</taxon>
        <taxon>Theropoda</taxon>
        <taxon>Coelurosauria</taxon>
        <taxon>Aves</taxon>
        <taxon>Neognathae</taxon>
        <taxon>Neoaves</taxon>
        <taxon>Columbimorphae</taxon>
        <taxon>Mesitornithiformes</taxon>
        <taxon>Mesitornithidae</taxon>
        <taxon>Mesitornis</taxon>
    </lineage>
</organism>
<feature type="non-terminal residue" evidence="1">
    <location>
        <position position="55"/>
    </location>
</feature>
<proteinExistence type="predicted"/>
<dbReference type="Proteomes" id="UP000053369">
    <property type="component" value="Unassembled WGS sequence"/>
</dbReference>
<name>A0A091QM67_9AVES</name>